<dbReference type="OrthoDB" id="9815130at2"/>
<protein>
    <recommendedName>
        <fullName evidence="3">Cysteine synthase</fullName>
    </recommendedName>
    <alternativeName>
        <fullName evidence="8">O-acetylserine (thiol)-lyase</fullName>
    </alternativeName>
    <alternativeName>
        <fullName evidence="9">O-acetylserine sulfhydrylase</fullName>
    </alternativeName>
</protein>
<feature type="domain" description="Tryptophan synthase beta chain-like PALP" evidence="10">
    <location>
        <begin position="14"/>
        <end position="289"/>
    </location>
</feature>
<reference evidence="11 12" key="1">
    <citation type="submission" date="2018-02" db="EMBL/GenBank/DDBJ databases">
        <title>Comparative genomes isolates from brazilian mangrove.</title>
        <authorList>
            <person name="Araujo J.E."/>
            <person name="Taketani R.G."/>
            <person name="Silva M.C.P."/>
            <person name="Loureco M.V."/>
            <person name="Andreote F.D."/>
        </authorList>
    </citation>
    <scope>NUCLEOTIDE SEQUENCE [LARGE SCALE GENOMIC DNA]</scope>
    <source>
        <strain evidence="11 12">NAP PRIS-MGV</strain>
    </source>
</reference>
<dbReference type="CDD" id="cd01561">
    <property type="entry name" value="CBS_like"/>
    <property type="match status" value="1"/>
</dbReference>
<comment type="caution">
    <text evidence="11">The sequence shown here is derived from an EMBL/GenBank/DDBJ whole genome shotgun (WGS) entry which is preliminary data.</text>
</comment>
<dbReference type="Gene3D" id="3.40.50.1100">
    <property type="match status" value="2"/>
</dbReference>
<evidence type="ECO:0000256" key="4">
    <source>
        <dbReference type="ARBA" id="ARBA00022605"/>
    </source>
</evidence>
<accession>A0A2S8F9L2</accession>
<dbReference type="InterPro" id="IPR050214">
    <property type="entry name" value="Cys_Synth/Cystath_Beta-Synth"/>
</dbReference>
<dbReference type="SUPFAM" id="SSF53686">
    <property type="entry name" value="Tryptophan synthase beta subunit-like PLP-dependent enzymes"/>
    <property type="match status" value="1"/>
</dbReference>
<dbReference type="EMBL" id="PUIB01000024">
    <property type="protein sequence ID" value="PQO28825.1"/>
    <property type="molecule type" value="Genomic_DNA"/>
</dbReference>
<name>A0A2S8F9L2_9BACT</name>
<dbReference type="InterPro" id="IPR001926">
    <property type="entry name" value="TrpB-like_PALP"/>
</dbReference>
<evidence type="ECO:0000256" key="6">
    <source>
        <dbReference type="ARBA" id="ARBA00022898"/>
    </source>
</evidence>
<evidence type="ECO:0000256" key="2">
    <source>
        <dbReference type="ARBA" id="ARBA00007103"/>
    </source>
</evidence>
<keyword evidence="6" id="KW-0663">Pyridoxal phosphate</keyword>
<dbReference type="Pfam" id="PF00291">
    <property type="entry name" value="PALP"/>
    <property type="match status" value="1"/>
</dbReference>
<proteinExistence type="inferred from homology"/>
<dbReference type="GO" id="GO:0016740">
    <property type="term" value="F:transferase activity"/>
    <property type="evidence" value="ECO:0007669"/>
    <property type="project" value="UniProtKB-KW"/>
</dbReference>
<comment type="similarity">
    <text evidence="2">Belongs to the cysteine synthase/cystathionine beta-synthase family.</text>
</comment>
<keyword evidence="4" id="KW-0028">Amino-acid biosynthesis</keyword>
<gene>
    <name evidence="11" type="ORF">C5Y98_23965</name>
</gene>
<dbReference type="PANTHER" id="PTHR10314">
    <property type="entry name" value="CYSTATHIONINE BETA-SYNTHASE"/>
    <property type="match status" value="1"/>
</dbReference>
<dbReference type="FunFam" id="3.40.50.1100:FF:000016">
    <property type="entry name" value="Cysteine synthase A"/>
    <property type="match status" value="1"/>
</dbReference>
<evidence type="ECO:0000256" key="7">
    <source>
        <dbReference type="ARBA" id="ARBA00023192"/>
    </source>
</evidence>
<evidence type="ECO:0000256" key="9">
    <source>
        <dbReference type="ARBA" id="ARBA00033075"/>
    </source>
</evidence>
<evidence type="ECO:0000256" key="3">
    <source>
        <dbReference type="ARBA" id="ARBA00019371"/>
    </source>
</evidence>
<dbReference type="Proteomes" id="UP000239388">
    <property type="component" value="Unassembled WGS sequence"/>
</dbReference>
<evidence type="ECO:0000256" key="5">
    <source>
        <dbReference type="ARBA" id="ARBA00022679"/>
    </source>
</evidence>
<organism evidence="11 12">
    <name type="scientific">Blastopirellula marina</name>
    <dbReference type="NCBI Taxonomy" id="124"/>
    <lineage>
        <taxon>Bacteria</taxon>
        <taxon>Pseudomonadati</taxon>
        <taxon>Planctomycetota</taxon>
        <taxon>Planctomycetia</taxon>
        <taxon>Pirellulales</taxon>
        <taxon>Pirellulaceae</taxon>
        <taxon>Blastopirellula</taxon>
    </lineage>
</organism>
<dbReference type="GO" id="GO:0019344">
    <property type="term" value="P:cysteine biosynthetic process"/>
    <property type="evidence" value="ECO:0007669"/>
    <property type="project" value="UniProtKB-KW"/>
</dbReference>
<dbReference type="InterPro" id="IPR036052">
    <property type="entry name" value="TrpB-like_PALP_sf"/>
</dbReference>
<sequence>MIESLALLASSRVTTPLVPIQLPEFGVPIWCKLEYLNPSGSTKDRIARYILSKAVRSGVLVPGDAVVEASSGSTSIAFALASAQLGLQFTAIMPEGVSRERVTIIKAYGAKVELTPADDGIQGAIDRAKQLAAAQNAFWPSQFTNEDNAKAHRDETAGEVLCQIPTGKVDLFVSGVGTGGTLVGVTQGLLTAGCQVTPVLARPVSDKLISDIECCSFSKRIPGVADGLSDIFRNAGFTNLKEFEISDDEAIDVTRRLIQAGFPIGPSSGLNYLAAVRAYQEDGGQPVCLTVFPDRMERYFSTELFSRV</sequence>
<comment type="cofactor">
    <cofactor evidence="1">
        <name>pyridoxal 5'-phosphate</name>
        <dbReference type="ChEBI" id="CHEBI:597326"/>
    </cofactor>
</comment>
<dbReference type="RefSeq" id="WP_105358099.1">
    <property type="nucleotide sequence ID" value="NZ_PUIB01000024.1"/>
</dbReference>
<evidence type="ECO:0000313" key="12">
    <source>
        <dbReference type="Proteomes" id="UP000239388"/>
    </source>
</evidence>
<dbReference type="AlphaFoldDB" id="A0A2S8F9L2"/>
<evidence type="ECO:0000259" key="10">
    <source>
        <dbReference type="Pfam" id="PF00291"/>
    </source>
</evidence>
<keyword evidence="7" id="KW-0198">Cysteine biosynthesis</keyword>
<evidence type="ECO:0000256" key="8">
    <source>
        <dbReference type="ARBA" id="ARBA00030296"/>
    </source>
</evidence>
<evidence type="ECO:0000313" key="11">
    <source>
        <dbReference type="EMBL" id="PQO28825.1"/>
    </source>
</evidence>
<keyword evidence="5" id="KW-0808">Transferase</keyword>
<evidence type="ECO:0000256" key="1">
    <source>
        <dbReference type="ARBA" id="ARBA00001933"/>
    </source>
</evidence>